<dbReference type="SUPFAM" id="SSF53686">
    <property type="entry name" value="Tryptophan synthase beta subunit-like PLP-dependent enzymes"/>
    <property type="match status" value="1"/>
</dbReference>
<comment type="similarity">
    <text evidence="4 11">Belongs to the serine/threonine dehydratase family.</text>
</comment>
<evidence type="ECO:0000259" key="12">
    <source>
        <dbReference type="PROSITE" id="PS51672"/>
    </source>
</evidence>
<dbReference type="InterPro" id="IPR005787">
    <property type="entry name" value="Thr_deHydtase_biosynth"/>
</dbReference>
<evidence type="ECO:0000256" key="9">
    <source>
        <dbReference type="ARBA" id="ARBA00023239"/>
    </source>
</evidence>
<dbReference type="GO" id="GO:0030170">
    <property type="term" value="F:pyridoxal phosphate binding"/>
    <property type="evidence" value="ECO:0007669"/>
    <property type="project" value="InterPro"/>
</dbReference>
<dbReference type="PROSITE" id="PS51672">
    <property type="entry name" value="ACT_LIKE"/>
    <property type="match status" value="2"/>
</dbReference>
<dbReference type="EC" id="4.3.1.19" evidence="11"/>
<comment type="pathway">
    <text evidence="3 11">Amino-acid biosynthesis; L-isoleucine biosynthesis; 2-oxobutanoate from L-threonine: step 1/1.</text>
</comment>
<dbReference type="GO" id="GO:0006567">
    <property type="term" value="P:L-threonine catabolic process"/>
    <property type="evidence" value="ECO:0007669"/>
    <property type="project" value="TreeGrafter"/>
</dbReference>
<dbReference type="OrthoDB" id="4418812at2759"/>
<keyword evidence="7" id="KW-0677">Repeat</keyword>
<keyword evidence="14" id="KW-1185">Reference proteome</keyword>
<dbReference type="Proteomes" id="UP000789595">
    <property type="component" value="Unassembled WGS sequence"/>
</dbReference>
<dbReference type="GO" id="GO:0006565">
    <property type="term" value="P:L-serine catabolic process"/>
    <property type="evidence" value="ECO:0007669"/>
    <property type="project" value="TreeGrafter"/>
</dbReference>
<dbReference type="InterPro" id="IPR000634">
    <property type="entry name" value="Ser/Thr_deHydtase_PyrdxlP-BS"/>
</dbReference>
<feature type="domain" description="ACT-like" evidence="12">
    <location>
        <begin position="364"/>
        <end position="432"/>
    </location>
</feature>
<evidence type="ECO:0000313" key="13">
    <source>
        <dbReference type="EMBL" id="CAH0364219.1"/>
    </source>
</evidence>
<evidence type="ECO:0000256" key="1">
    <source>
        <dbReference type="ARBA" id="ARBA00001274"/>
    </source>
</evidence>
<dbReference type="PANTHER" id="PTHR48078">
    <property type="entry name" value="THREONINE DEHYDRATASE, MITOCHONDRIAL-RELATED"/>
    <property type="match status" value="1"/>
</dbReference>
<reference evidence="13" key="1">
    <citation type="submission" date="2021-11" db="EMBL/GenBank/DDBJ databases">
        <authorList>
            <consortium name="Genoscope - CEA"/>
            <person name="William W."/>
        </authorList>
    </citation>
    <scope>NUCLEOTIDE SEQUENCE</scope>
</reference>
<dbReference type="Gene3D" id="3.40.50.1100">
    <property type="match status" value="2"/>
</dbReference>
<dbReference type="UniPathway" id="UPA00047">
    <property type="reaction ID" value="UER00054"/>
</dbReference>
<dbReference type="NCBIfam" id="NF006674">
    <property type="entry name" value="PRK09224.1"/>
    <property type="match status" value="1"/>
</dbReference>
<evidence type="ECO:0000256" key="2">
    <source>
        <dbReference type="ARBA" id="ARBA00001933"/>
    </source>
</evidence>
<evidence type="ECO:0000256" key="3">
    <source>
        <dbReference type="ARBA" id="ARBA00004810"/>
    </source>
</evidence>
<dbReference type="Gene3D" id="3.40.1020.10">
    <property type="entry name" value="Biosynthetic Threonine Deaminase, Domain 3"/>
    <property type="match status" value="1"/>
</dbReference>
<keyword evidence="10 11" id="KW-0100">Branched-chain amino acid biosynthesis</keyword>
<keyword evidence="6 11" id="KW-0412">Isoleucine biosynthesis</keyword>
<keyword evidence="8 11" id="KW-0663">Pyridoxal phosphate</keyword>
<comment type="cofactor">
    <cofactor evidence="2 11">
        <name>pyridoxal 5'-phosphate</name>
        <dbReference type="ChEBI" id="CHEBI:597326"/>
    </cofactor>
</comment>
<comment type="caution">
    <text evidence="13">The sequence shown here is derived from an EMBL/GenBank/DDBJ whole genome shotgun (WGS) entry which is preliminary data.</text>
</comment>
<dbReference type="InterPro" id="IPR001926">
    <property type="entry name" value="TrpB-like_PALP"/>
</dbReference>
<feature type="domain" description="ACT-like" evidence="12">
    <location>
        <begin position="455"/>
        <end position="529"/>
    </location>
</feature>
<comment type="catalytic activity">
    <reaction evidence="1 11">
        <text>L-threonine = 2-oxobutanoate + NH4(+)</text>
        <dbReference type="Rhea" id="RHEA:22108"/>
        <dbReference type="ChEBI" id="CHEBI:16763"/>
        <dbReference type="ChEBI" id="CHEBI:28938"/>
        <dbReference type="ChEBI" id="CHEBI:57926"/>
        <dbReference type="EC" id="4.3.1.19"/>
    </reaction>
</comment>
<dbReference type="InterPro" id="IPR001721">
    <property type="entry name" value="TD_ACT-like"/>
</dbReference>
<evidence type="ECO:0000256" key="5">
    <source>
        <dbReference type="ARBA" id="ARBA00022605"/>
    </source>
</evidence>
<gene>
    <name evidence="13" type="ORF">PECAL_1P05720</name>
</gene>
<dbReference type="GO" id="GO:0004794">
    <property type="term" value="F:threonine deaminase activity"/>
    <property type="evidence" value="ECO:0007669"/>
    <property type="project" value="UniProtKB-UniRule"/>
</dbReference>
<dbReference type="FunFam" id="3.40.50.1100:FF:000008">
    <property type="entry name" value="L-threonine dehydratase"/>
    <property type="match status" value="1"/>
</dbReference>
<dbReference type="CDD" id="cd04907">
    <property type="entry name" value="ACT_ThrD-I_2"/>
    <property type="match status" value="1"/>
</dbReference>
<dbReference type="InterPro" id="IPR050147">
    <property type="entry name" value="Ser/Thr_Dehydratase"/>
</dbReference>
<dbReference type="Pfam" id="PF00585">
    <property type="entry name" value="Thr_dehydrat_C"/>
    <property type="match status" value="2"/>
</dbReference>
<dbReference type="Pfam" id="PF00291">
    <property type="entry name" value="PALP"/>
    <property type="match status" value="1"/>
</dbReference>
<evidence type="ECO:0000256" key="11">
    <source>
        <dbReference type="RuleBase" id="RU362012"/>
    </source>
</evidence>
<sequence length="541" mass="59250">MRAATRVLRRSTTPKALRRHAASIKTFDDQFDYLREILNSRVYDAAVETPLQHAAKLSSITNCDAYVKREDLQPVFSFKIRGAYNRIVNLGDVKGVVACSAGNHAQGVAKSCSILNLPAVIVMPLATPRIKVDAVGRHGGSNVEVRLHGNTYDEAAAEAKRLVDEEGLTLVHPFDDPLVIAGQGSVGAEILRQRNGRRLDAIFCCCGGGGLLAGVAAYVKQVRPDVKVYGVEAEDAAGMTASLEAGKPVVLDHVGLFADGAAVKAIGQETFKLCDRYVDGMITVDNDEICAHAASLHRAAIKQGFEDTRCVLEPAGALALAGLKKHASSQSGDDVPTYVAVASGANMDFDRLRFVSERADTSEVRLAVKVPEEPGAFRAFYEQIYPCNVTEFSYRFYKSNRPADIIIAFQPRTSTYMERLEKGGYAPRNVTDDDLVSSHLRHVAGGRSADVGSERLFRFEFPEAPGALRKFLSYFEDSFFNVSLFHYRNYGHDFGRVLVGLQASQSKEDDQKLDAFLDALGYRYAEETSNATYKQFMTDEG</sequence>
<name>A0A8J2S9D4_9STRA</name>
<organism evidence="13 14">
    <name type="scientific">Pelagomonas calceolata</name>
    <dbReference type="NCBI Taxonomy" id="35677"/>
    <lineage>
        <taxon>Eukaryota</taxon>
        <taxon>Sar</taxon>
        <taxon>Stramenopiles</taxon>
        <taxon>Ochrophyta</taxon>
        <taxon>Pelagophyceae</taxon>
        <taxon>Pelagomonadales</taxon>
        <taxon>Pelagomonadaceae</taxon>
        <taxon>Pelagomonas</taxon>
    </lineage>
</organism>
<dbReference type="GO" id="GO:0009097">
    <property type="term" value="P:isoleucine biosynthetic process"/>
    <property type="evidence" value="ECO:0007669"/>
    <property type="project" value="UniProtKB-UniRule"/>
</dbReference>
<dbReference type="AlphaFoldDB" id="A0A8J2S9D4"/>
<dbReference type="InterPro" id="IPR038110">
    <property type="entry name" value="TD_ACT-like_sf"/>
</dbReference>
<dbReference type="EMBL" id="CAKKNE010000001">
    <property type="protein sequence ID" value="CAH0364219.1"/>
    <property type="molecule type" value="Genomic_DNA"/>
</dbReference>
<evidence type="ECO:0000256" key="8">
    <source>
        <dbReference type="ARBA" id="ARBA00022898"/>
    </source>
</evidence>
<evidence type="ECO:0000256" key="7">
    <source>
        <dbReference type="ARBA" id="ARBA00022737"/>
    </source>
</evidence>
<dbReference type="InterPro" id="IPR036052">
    <property type="entry name" value="TrpB-like_PALP_sf"/>
</dbReference>
<dbReference type="NCBIfam" id="TIGR01124">
    <property type="entry name" value="ilvA_2Cterm"/>
    <property type="match status" value="1"/>
</dbReference>
<proteinExistence type="inferred from homology"/>
<evidence type="ECO:0000256" key="10">
    <source>
        <dbReference type="ARBA" id="ARBA00023304"/>
    </source>
</evidence>
<accession>A0A8J2S9D4</accession>
<dbReference type="GO" id="GO:0003941">
    <property type="term" value="F:L-serine ammonia-lyase activity"/>
    <property type="evidence" value="ECO:0007669"/>
    <property type="project" value="TreeGrafter"/>
</dbReference>
<evidence type="ECO:0000313" key="14">
    <source>
        <dbReference type="Proteomes" id="UP000789595"/>
    </source>
</evidence>
<dbReference type="PANTHER" id="PTHR48078:SF11">
    <property type="entry name" value="THREONINE DEHYDRATASE, MITOCHONDRIAL"/>
    <property type="match status" value="1"/>
</dbReference>
<dbReference type="SUPFAM" id="SSF55021">
    <property type="entry name" value="ACT-like"/>
    <property type="match status" value="1"/>
</dbReference>
<evidence type="ECO:0000256" key="6">
    <source>
        <dbReference type="ARBA" id="ARBA00022624"/>
    </source>
</evidence>
<dbReference type="PROSITE" id="PS00165">
    <property type="entry name" value="DEHYDRATASE_SER_THR"/>
    <property type="match status" value="1"/>
</dbReference>
<evidence type="ECO:0000256" key="4">
    <source>
        <dbReference type="ARBA" id="ARBA00010869"/>
    </source>
</evidence>
<keyword evidence="9 11" id="KW-0456">Lyase</keyword>
<keyword evidence="5 11" id="KW-0028">Amino-acid biosynthesis</keyword>
<dbReference type="InterPro" id="IPR045865">
    <property type="entry name" value="ACT-like_dom_sf"/>
</dbReference>
<protein>
    <recommendedName>
        <fullName evidence="11">Threonine dehydratase</fullName>
        <ecNumber evidence="11">4.3.1.19</ecNumber>
    </recommendedName>
    <alternativeName>
        <fullName evidence="11">Threonine deaminase</fullName>
    </alternativeName>
</protein>
<dbReference type="CDD" id="cd01562">
    <property type="entry name" value="Thr-dehyd"/>
    <property type="match status" value="1"/>
</dbReference>